<organism evidence="2 3">
    <name type="scientific">Mycobacterium adipatum</name>
    <dbReference type="NCBI Taxonomy" id="1682113"/>
    <lineage>
        <taxon>Bacteria</taxon>
        <taxon>Bacillati</taxon>
        <taxon>Actinomycetota</taxon>
        <taxon>Actinomycetes</taxon>
        <taxon>Mycobacteriales</taxon>
        <taxon>Mycobacteriaceae</taxon>
        <taxon>Mycobacterium</taxon>
    </lineage>
</organism>
<gene>
    <name evidence="2" type="ORF">A7U43_12710</name>
</gene>
<dbReference type="STRING" id="1682113.A7U43_12710"/>
<dbReference type="InterPro" id="IPR009339">
    <property type="entry name" value="DUF998"/>
</dbReference>
<proteinExistence type="predicted"/>
<keyword evidence="1" id="KW-0812">Transmembrane</keyword>
<feature type="transmembrane region" description="Helical" evidence="1">
    <location>
        <begin position="88"/>
        <end position="108"/>
    </location>
</feature>
<keyword evidence="3" id="KW-1185">Reference proteome</keyword>
<dbReference type="Pfam" id="PF06197">
    <property type="entry name" value="DUF998"/>
    <property type="match status" value="1"/>
</dbReference>
<feature type="transmembrane region" description="Helical" evidence="1">
    <location>
        <begin position="61"/>
        <end position="81"/>
    </location>
</feature>
<dbReference type="KEGG" id="madi:A7U43_12710"/>
<protein>
    <recommendedName>
        <fullName evidence="4">DUF998 domain-containing protein</fullName>
    </recommendedName>
</protein>
<dbReference type="OrthoDB" id="5191116at2"/>
<feature type="transmembrane region" description="Helical" evidence="1">
    <location>
        <begin position="114"/>
        <end position="133"/>
    </location>
</feature>
<name>A0A172UM08_9MYCO</name>
<dbReference type="Proteomes" id="UP000077143">
    <property type="component" value="Chromosome"/>
</dbReference>
<reference evidence="2 3" key="1">
    <citation type="submission" date="2016-05" db="EMBL/GenBank/DDBJ databases">
        <title>Complete genome sequence of a phthalic acid esters degrading Mycobacterium sp. YC-RL4.</title>
        <authorList>
            <person name="Ren L."/>
            <person name="Fan S."/>
            <person name="Ruth N."/>
            <person name="Jia Y."/>
            <person name="Wang J."/>
            <person name="Qiao C."/>
        </authorList>
    </citation>
    <scope>NUCLEOTIDE SEQUENCE [LARGE SCALE GENOMIC DNA]</scope>
    <source>
        <strain evidence="2 3">YC-RL4</strain>
    </source>
</reference>
<evidence type="ECO:0000313" key="2">
    <source>
        <dbReference type="EMBL" id="ANE80061.1"/>
    </source>
</evidence>
<evidence type="ECO:0000256" key="1">
    <source>
        <dbReference type="SAM" id="Phobius"/>
    </source>
</evidence>
<evidence type="ECO:0000313" key="3">
    <source>
        <dbReference type="Proteomes" id="UP000077143"/>
    </source>
</evidence>
<dbReference type="AlphaFoldDB" id="A0A172UM08"/>
<accession>A0A172UM08</accession>
<dbReference type="RefSeq" id="WP_067995559.1">
    <property type="nucleotide sequence ID" value="NZ_CP015596.1"/>
</dbReference>
<keyword evidence="1" id="KW-1133">Transmembrane helix</keyword>
<feature type="transmembrane region" description="Helical" evidence="1">
    <location>
        <begin position="145"/>
        <end position="164"/>
    </location>
</feature>
<dbReference type="EMBL" id="CP015596">
    <property type="protein sequence ID" value="ANE80061.1"/>
    <property type="molecule type" value="Genomic_DNA"/>
</dbReference>
<sequence length="199" mass="20179">MKVVRNAVPARRGRAAALLWLLAAAGYLLAEAFAAAALPGYSYRTDYISTLGDPSVSPRAPLMNAAFAVQGVCFAAAALLVAAARKQLWFLAFAVGNGIGNVLIAVVHSGQGNPAHIVGAVLAIVGGNAAALAGSGAPLAAAYRTASITLGALGLVCLLVTATAPSQVGGWERGSVYPIFAWQILTAVMLLRAGPKQRS</sequence>
<feature type="transmembrane region" description="Helical" evidence="1">
    <location>
        <begin position="176"/>
        <end position="194"/>
    </location>
</feature>
<keyword evidence="1" id="KW-0472">Membrane</keyword>
<evidence type="ECO:0008006" key="4">
    <source>
        <dbReference type="Google" id="ProtNLM"/>
    </source>
</evidence>